<evidence type="ECO:0000256" key="2">
    <source>
        <dbReference type="ARBA" id="ARBA00022448"/>
    </source>
</evidence>
<dbReference type="SMART" id="SM00382">
    <property type="entry name" value="AAA"/>
    <property type="match status" value="1"/>
</dbReference>
<comment type="similarity">
    <text evidence="1">Belongs to the ABC transporter superfamily.</text>
</comment>
<dbReference type="PANTHER" id="PTHR43335">
    <property type="entry name" value="ABC TRANSPORTER, ATP-BINDING PROTEIN"/>
    <property type="match status" value="1"/>
</dbReference>
<dbReference type="Gene3D" id="3.40.50.300">
    <property type="entry name" value="P-loop containing nucleotide triphosphate hydrolases"/>
    <property type="match status" value="1"/>
</dbReference>
<dbReference type="PANTHER" id="PTHR43335:SF2">
    <property type="entry name" value="ABC TRANSPORTER, ATP-BINDING PROTEIN"/>
    <property type="match status" value="1"/>
</dbReference>
<accession>A0ABN6XVA7</accession>
<evidence type="ECO:0000259" key="5">
    <source>
        <dbReference type="PROSITE" id="PS50893"/>
    </source>
</evidence>
<name>A0ABN6XVA7_9MICO</name>
<evidence type="ECO:0000256" key="3">
    <source>
        <dbReference type="ARBA" id="ARBA00022741"/>
    </source>
</evidence>
<dbReference type="Proteomes" id="UP001321486">
    <property type="component" value="Chromosome"/>
</dbReference>
<protein>
    <submittedName>
        <fullName evidence="6">ABC transporter ATP-binding protein</fullName>
    </submittedName>
</protein>
<keyword evidence="7" id="KW-1185">Reference proteome</keyword>
<dbReference type="GO" id="GO:0005524">
    <property type="term" value="F:ATP binding"/>
    <property type="evidence" value="ECO:0007669"/>
    <property type="project" value="UniProtKB-KW"/>
</dbReference>
<evidence type="ECO:0000313" key="6">
    <source>
        <dbReference type="EMBL" id="BDZ48898.1"/>
    </source>
</evidence>
<organism evidence="6 7">
    <name type="scientific">Frondihabitans sucicola</name>
    <dbReference type="NCBI Taxonomy" id="1268041"/>
    <lineage>
        <taxon>Bacteria</taxon>
        <taxon>Bacillati</taxon>
        <taxon>Actinomycetota</taxon>
        <taxon>Actinomycetes</taxon>
        <taxon>Micrococcales</taxon>
        <taxon>Microbacteriaceae</taxon>
        <taxon>Frondihabitans</taxon>
    </lineage>
</organism>
<dbReference type="EMBL" id="AP027732">
    <property type="protein sequence ID" value="BDZ48898.1"/>
    <property type="molecule type" value="Genomic_DNA"/>
</dbReference>
<reference evidence="7" key="1">
    <citation type="journal article" date="2019" name="Int. J. Syst. Evol. Microbiol.">
        <title>The Global Catalogue of Microorganisms (GCM) 10K type strain sequencing project: providing services to taxonomists for standard genome sequencing and annotation.</title>
        <authorList>
            <consortium name="The Broad Institute Genomics Platform"/>
            <consortium name="The Broad Institute Genome Sequencing Center for Infectious Disease"/>
            <person name="Wu L."/>
            <person name="Ma J."/>
        </authorList>
    </citation>
    <scope>NUCLEOTIDE SEQUENCE [LARGE SCALE GENOMIC DNA]</scope>
    <source>
        <strain evidence="7">NBRC 108728</strain>
    </source>
</reference>
<evidence type="ECO:0000256" key="1">
    <source>
        <dbReference type="ARBA" id="ARBA00005417"/>
    </source>
</evidence>
<dbReference type="InterPro" id="IPR003439">
    <property type="entry name" value="ABC_transporter-like_ATP-bd"/>
</dbReference>
<dbReference type="Pfam" id="PF00005">
    <property type="entry name" value="ABC_tran"/>
    <property type="match status" value="1"/>
</dbReference>
<keyword evidence="3" id="KW-0547">Nucleotide-binding</keyword>
<dbReference type="InterPro" id="IPR003593">
    <property type="entry name" value="AAA+_ATPase"/>
</dbReference>
<evidence type="ECO:0000256" key="4">
    <source>
        <dbReference type="ARBA" id="ARBA00022840"/>
    </source>
</evidence>
<gene>
    <name evidence="6" type="ORF">GCM10025867_11390</name>
</gene>
<proteinExistence type="inferred from homology"/>
<dbReference type="SUPFAM" id="SSF52540">
    <property type="entry name" value="P-loop containing nucleoside triphosphate hydrolases"/>
    <property type="match status" value="1"/>
</dbReference>
<dbReference type="InterPro" id="IPR027417">
    <property type="entry name" value="P-loop_NTPase"/>
</dbReference>
<keyword evidence="4 6" id="KW-0067">ATP-binding</keyword>
<feature type="domain" description="ABC transporter" evidence="5">
    <location>
        <begin position="9"/>
        <end position="238"/>
    </location>
</feature>
<evidence type="ECO:0000313" key="7">
    <source>
        <dbReference type="Proteomes" id="UP001321486"/>
    </source>
</evidence>
<dbReference type="RefSeq" id="WP_286345802.1">
    <property type="nucleotide sequence ID" value="NZ_AP027732.1"/>
</dbReference>
<dbReference type="PROSITE" id="PS50893">
    <property type="entry name" value="ABC_TRANSPORTER_2"/>
    <property type="match status" value="1"/>
</dbReference>
<keyword evidence="2" id="KW-0813">Transport</keyword>
<sequence length="257" mass="27600">MTTTRGHTLVVDSLVVRHRRRHALDGLSFEAGRGVLAVLGPNGAGKSTLFRVLAGLAKRTSGVVLFDGDDYRDRSGLRAVRATLGFQPQAPVFNTGFTVLEAVRYAAWLKGVGRRESAALVDRALGATHLTDLASRQVRRLSGGQQKRTAIAQAIVHEPHLVVLDEPTASLDPTERQAVLEIISRLGRRATVLVSTHITSDLAAATDVLVLDAGRAQFSGSKRDFRERTHATHATDATPATDLDVWEAAYAAVRGAT</sequence>